<feature type="chain" id="PRO_5040536370" description="Transmembrane 9 superfamily member" evidence="10">
    <location>
        <begin position="27"/>
        <end position="546"/>
    </location>
</feature>
<feature type="signal peptide" evidence="10">
    <location>
        <begin position="1"/>
        <end position="26"/>
    </location>
</feature>
<feature type="transmembrane region" description="Helical" evidence="10">
    <location>
        <begin position="357"/>
        <end position="382"/>
    </location>
</feature>
<dbReference type="EMBL" id="JAKOGI010000012">
    <property type="protein sequence ID" value="KAJ8450995.1"/>
    <property type="molecule type" value="Genomic_DNA"/>
</dbReference>
<keyword evidence="12" id="KW-1185">Reference proteome</keyword>
<evidence type="ECO:0000256" key="5">
    <source>
        <dbReference type="ARBA" id="ARBA00022729"/>
    </source>
</evidence>
<gene>
    <name evidence="11" type="ORF">Cgig2_032620</name>
</gene>
<comment type="caution">
    <text evidence="11">The sequence shown here is derived from an EMBL/GenBank/DDBJ whole genome shotgun (WGS) entry which is preliminary data.</text>
</comment>
<name>A0A9Q1KW64_9CARY</name>
<dbReference type="GO" id="GO:0010008">
    <property type="term" value="C:endosome membrane"/>
    <property type="evidence" value="ECO:0007669"/>
    <property type="project" value="UniProtKB-SubCell"/>
</dbReference>
<evidence type="ECO:0000256" key="9">
    <source>
        <dbReference type="ARBA" id="ARBA00023136"/>
    </source>
</evidence>
<evidence type="ECO:0000256" key="8">
    <source>
        <dbReference type="ARBA" id="ARBA00023034"/>
    </source>
</evidence>
<evidence type="ECO:0000256" key="6">
    <source>
        <dbReference type="ARBA" id="ARBA00022753"/>
    </source>
</evidence>
<proteinExistence type="inferred from homology"/>
<evidence type="ECO:0000313" key="12">
    <source>
        <dbReference type="Proteomes" id="UP001153076"/>
    </source>
</evidence>
<keyword evidence="9 10" id="KW-0472">Membrane</keyword>
<evidence type="ECO:0000256" key="3">
    <source>
        <dbReference type="ARBA" id="ARBA00005227"/>
    </source>
</evidence>
<feature type="transmembrane region" description="Helical" evidence="10">
    <location>
        <begin position="403"/>
        <end position="425"/>
    </location>
</feature>
<dbReference type="OrthoDB" id="1666796at2759"/>
<comment type="caution">
    <text evidence="10">Lacks conserved residue(s) required for the propagation of feature annotation.</text>
</comment>
<organism evidence="11 12">
    <name type="scientific">Carnegiea gigantea</name>
    <dbReference type="NCBI Taxonomy" id="171969"/>
    <lineage>
        <taxon>Eukaryota</taxon>
        <taxon>Viridiplantae</taxon>
        <taxon>Streptophyta</taxon>
        <taxon>Embryophyta</taxon>
        <taxon>Tracheophyta</taxon>
        <taxon>Spermatophyta</taxon>
        <taxon>Magnoliopsida</taxon>
        <taxon>eudicotyledons</taxon>
        <taxon>Gunneridae</taxon>
        <taxon>Pentapetalae</taxon>
        <taxon>Caryophyllales</taxon>
        <taxon>Cactineae</taxon>
        <taxon>Cactaceae</taxon>
        <taxon>Cactoideae</taxon>
        <taxon>Echinocereeae</taxon>
        <taxon>Carnegiea</taxon>
    </lineage>
</organism>
<dbReference type="Pfam" id="PF02990">
    <property type="entry name" value="EMP70"/>
    <property type="match status" value="1"/>
</dbReference>
<reference evidence="11" key="1">
    <citation type="submission" date="2022-04" db="EMBL/GenBank/DDBJ databases">
        <title>Carnegiea gigantea Genome sequencing and assembly v2.</title>
        <authorList>
            <person name="Copetti D."/>
            <person name="Sanderson M.J."/>
            <person name="Burquez A."/>
            <person name="Wojciechowski M.F."/>
        </authorList>
    </citation>
    <scope>NUCLEOTIDE SEQUENCE</scope>
    <source>
        <strain evidence="11">SGP5-SGP5p</strain>
        <tissue evidence="11">Aerial part</tissue>
    </source>
</reference>
<sequence length="546" mass="63218">MEKWRATLMAAIAVTMVCSGVSQVRSEASDHRYKAGNQVPLYANKVGPFHNPSETYRYFDLPFCLPGTDPMDWGFVVCVCHVSGWMIRSNIFSTADDLKEKKEALGEVLNGDRLVSAPYKLDFLVDKDSEVICKKRLTKEEVGKFRDAVSKDYYFQMYYDDFPIWGFLGKVDNEGKTGPSDYKYFLYKHIHFDIFHNHDRVIEINVRTDPSSLVDITEDKDVDVEFWYSVKWKETNIPFEKRMDKYSQSSSLPHHLEIHWFSIINSCVTVLLLTGFLATILMRVLKNDFVKYAHDEETAEDQEETGWRYIHGDVFRFPKYKSLLAASLGSGTQLFTLTVFIFLLALVGVFYPYNRGALFTALVAIYALTSGIAGYISASFYCQLEGTNWYPREIPPLPWYRSTLPQMAMAGFSPFSAIYIELYYIFASVWGHRIYTIYSILFIVFIILIIVTAFITVALTYFQLAAEDHEWWWRSFLCGGSTGLFIYGYCLYYYYARSDMSGFMQTSFFFGYMACICYGFFLMLGTVGFRATLLFIRHIYKSIKCE</sequence>
<evidence type="ECO:0000256" key="4">
    <source>
        <dbReference type="ARBA" id="ARBA00022692"/>
    </source>
</evidence>
<keyword evidence="6" id="KW-0967">Endosome</keyword>
<protein>
    <recommendedName>
        <fullName evidence="10">Transmembrane 9 superfamily member</fullName>
    </recommendedName>
</protein>
<feature type="transmembrane region" description="Helical" evidence="10">
    <location>
        <begin position="476"/>
        <end position="496"/>
    </location>
</feature>
<evidence type="ECO:0000256" key="7">
    <source>
        <dbReference type="ARBA" id="ARBA00022989"/>
    </source>
</evidence>
<comment type="subcellular location">
    <subcellularLocation>
        <location evidence="1">Endosome membrane</location>
        <topology evidence="1">Multi-pass membrane protein</topology>
    </subcellularLocation>
    <subcellularLocation>
        <location evidence="2">Golgi apparatus membrane</location>
        <topology evidence="2">Multi-pass membrane protein</topology>
    </subcellularLocation>
</comment>
<evidence type="ECO:0000313" key="11">
    <source>
        <dbReference type="EMBL" id="KAJ8450995.1"/>
    </source>
</evidence>
<dbReference type="InterPro" id="IPR004240">
    <property type="entry name" value="EMP70"/>
</dbReference>
<keyword evidence="8" id="KW-0333">Golgi apparatus</keyword>
<dbReference type="PANTHER" id="PTHR10766:SF14">
    <property type="entry name" value="TRANSMEMBRANE 9 SUPERFAMILY MEMBER 2"/>
    <property type="match status" value="1"/>
</dbReference>
<evidence type="ECO:0000256" key="1">
    <source>
        <dbReference type="ARBA" id="ARBA00004337"/>
    </source>
</evidence>
<accession>A0A9Q1KW64</accession>
<keyword evidence="4 10" id="KW-0812">Transmembrane</keyword>
<evidence type="ECO:0000256" key="2">
    <source>
        <dbReference type="ARBA" id="ARBA00004653"/>
    </source>
</evidence>
<feature type="transmembrane region" description="Helical" evidence="10">
    <location>
        <begin position="437"/>
        <end position="464"/>
    </location>
</feature>
<feature type="transmembrane region" description="Helical" evidence="10">
    <location>
        <begin position="508"/>
        <end position="536"/>
    </location>
</feature>
<keyword evidence="7 10" id="KW-1133">Transmembrane helix</keyword>
<dbReference type="GO" id="GO:0072657">
    <property type="term" value="P:protein localization to membrane"/>
    <property type="evidence" value="ECO:0007669"/>
    <property type="project" value="TreeGrafter"/>
</dbReference>
<keyword evidence="5 10" id="KW-0732">Signal</keyword>
<evidence type="ECO:0000256" key="10">
    <source>
        <dbReference type="RuleBase" id="RU363079"/>
    </source>
</evidence>
<feature type="transmembrane region" description="Helical" evidence="10">
    <location>
        <begin position="258"/>
        <end position="281"/>
    </location>
</feature>
<dbReference type="AlphaFoldDB" id="A0A9Q1KW64"/>
<comment type="similarity">
    <text evidence="3 10">Belongs to the nonaspanin (TM9SF) (TC 9.A.2) family.</text>
</comment>
<dbReference type="GO" id="GO:0000139">
    <property type="term" value="C:Golgi membrane"/>
    <property type="evidence" value="ECO:0007669"/>
    <property type="project" value="UniProtKB-SubCell"/>
</dbReference>
<feature type="transmembrane region" description="Helical" evidence="10">
    <location>
        <begin position="323"/>
        <end position="351"/>
    </location>
</feature>
<dbReference type="Proteomes" id="UP001153076">
    <property type="component" value="Unassembled WGS sequence"/>
</dbReference>
<dbReference type="PANTHER" id="PTHR10766">
    <property type="entry name" value="TRANSMEMBRANE 9 SUPERFAMILY PROTEIN"/>
    <property type="match status" value="1"/>
</dbReference>